<reference evidence="1" key="1">
    <citation type="journal article" date="2018" name="Genome Biol. Evol.">
        <title>Genomics and development of Lentinus tigrinus, a white-rot wood-decaying mushroom with dimorphic fruiting bodies.</title>
        <authorList>
            <person name="Wu B."/>
            <person name="Xu Z."/>
            <person name="Knudson A."/>
            <person name="Carlson A."/>
            <person name="Chen N."/>
            <person name="Kovaka S."/>
            <person name="LaButti K."/>
            <person name="Lipzen A."/>
            <person name="Pennachio C."/>
            <person name="Riley R."/>
            <person name="Schakwitz W."/>
            <person name="Umezawa K."/>
            <person name="Ohm R.A."/>
            <person name="Grigoriev I.V."/>
            <person name="Nagy L.G."/>
            <person name="Gibbons J."/>
            <person name="Hibbett D."/>
        </authorList>
    </citation>
    <scope>NUCLEOTIDE SEQUENCE [LARGE SCALE GENOMIC DNA]</scope>
    <source>
        <strain evidence="1">ALCF2SS1-6</strain>
    </source>
</reference>
<evidence type="ECO:0000313" key="1">
    <source>
        <dbReference type="EMBL" id="RPD62499.1"/>
    </source>
</evidence>
<protein>
    <submittedName>
        <fullName evidence="1">Uncharacterized protein</fullName>
    </submittedName>
</protein>
<sequence length="138" mass="14308">MVRMDGIRHFSMFCGPLTHRSRSSIKHAHSTPSGTTIPRGLSSLPICETSNIMSNTVVVNALYSEPRSSLLAAQAEAVGGSCCAHKIASFPVPKGAGATEAVCACKEGADNGFGPPADDNHCKCARPCACSNCTCPRG</sequence>
<gene>
    <name evidence="1" type="ORF">L227DRAFT_37974</name>
</gene>
<dbReference type="EMBL" id="ML122259">
    <property type="protein sequence ID" value="RPD62499.1"/>
    <property type="molecule type" value="Genomic_DNA"/>
</dbReference>
<organism evidence="1 2">
    <name type="scientific">Lentinus tigrinus ALCF2SS1-6</name>
    <dbReference type="NCBI Taxonomy" id="1328759"/>
    <lineage>
        <taxon>Eukaryota</taxon>
        <taxon>Fungi</taxon>
        <taxon>Dikarya</taxon>
        <taxon>Basidiomycota</taxon>
        <taxon>Agaricomycotina</taxon>
        <taxon>Agaricomycetes</taxon>
        <taxon>Polyporales</taxon>
        <taxon>Polyporaceae</taxon>
        <taxon>Lentinus</taxon>
    </lineage>
</organism>
<evidence type="ECO:0000313" key="2">
    <source>
        <dbReference type="Proteomes" id="UP000313359"/>
    </source>
</evidence>
<dbReference type="Proteomes" id="UP000313359">
    <property type="component" value="Unassembled WGS sequence"/>
</dbReference>
<accession>A0A5C2SH41</accession>
<keyword evidence="2" id="KW-1185">Reference proteome</keyword>
<dbReference type="AlphaFoldDB" id="A0A5C2SH41"/>
<proteinExistence type="predicted"/>
<name>A0A5C2SH41_9APHY</name>